<dbReference type="SUPFAM" id="SSF51735">
    <property type="entry name" value="NAD(P)-binding Rossmann-fold domains"/>
    <property type="match status" value="1"/>
</dbReference>
<dbReference type="SUPFAM" id="SSF55347">
    <property type="entry name" value="Glyceraldehyde-3-phosphate dehydrogenase-like, C-terminal domain"/>
    <property type="match status" value="1"/>
</dbReference>
<dbReference type="Pfam" id="PF01408">
    <property type="entry name" value="GFO_IDH_MocA"/>
    <property type="match status" value="1"/>
</dbReference>
<dbReference type="Proteomes" id="UP000282076">
    <property type="component" value="Unassembled WGS sequence"/>
</dbReference>
<gene>
    <name evidence="4" type="ORF">D7Z26_17160</name>
</gene>
<dbReference type="Pfam" id="PF22725">
    <property type="entry name" value="GFO_IDH_MocA_C3"/>
    <property type="match status" value="1"/>
</dbReference>
<dbReference type="Gene3D" id="3.40.50.720">
    <property type="entry name" value="NAD(P)-binding Rossmann-like Domain"/>
    <property type="match status" value="1"/>
</dbReference>
<accession>A0A494XRN7</accession>
<feature type="domain" description="GFO/IDH/MocA-like oxidoreductase" evidence="3">
    <location>
        <begin position="130"/>
        <end position="264"/>
    </location>
</feature>
<keyword evidence="5" id="KW-1185">Reference proteome</keyword>
<dbReference type="GO" id="GO:0016491">
    <property type="term" value="F:oxidoreductase activity"/>
    <property type="evidence" value="ECO:0007669"/>
    <property type="project" value="UniProtKB-KW"/>
</dbReference>
<evidence type="ECO:0000313" key="5">
    <source>
        <dbReference type="Proteomes" id="UP000282076"/>
    </source>
</evidence>
<evidence type="ECO:0000259" key="2">
    <source>
        <dbReference type="Pfam" id="PF01408"/>
    </source>
</evidence>
<dbReference type="InterPro" id="IPR000683">
    <property type="entry name" value="Gfo/Idh/MocA-like_OxRdtase_N"/>
</dbReference>
<dbReference type="AlphaFoldDB" id="A0A494XRN7"/>
<evidence type="ECO:0000256" key="1">
    <source>
        <dbReference type="ARBA" id="ARBA00023002"/>
    </source>
</evidence>
<dbReference type="InterPro" id="IPR050463">
    <property type="entry name" value="Gfo/Idh/MocA_oxidrdct_glycsds"/>
</dbReference>
<dbReference type="PANTHER" id="PTHR43818:SF11">
    <property type="entry name" value="BCDNA.GH03377"/>
    <property type="match status" value="1"/>
</dbReference>
<dbReference type="RefSeq" id="WP_120978215.1">
    <property type="nucleotide sequence ID" value="NZ_RBZM01000007.1"/>
</dbReference>
<organism evidence="4 5">
    <name type="scientific">Cohnella endophytica</name>
    <dbReference type="NCBI Taxonomy" id="2419778"/>
    <lineage>
        <taxon>Bacteria</taxon>
        <taxon>Bacillati</taxon>
        <taxon>Bacillota</taxon>
        <taxon>Bacilli</taxon>
        <taxon>Bacillales</taxon>
        <taxon>Paenibacillaceae</taxon>
        <taxon>Cohnella</taxon>
    </lineage>
</organism>
<dbReference type="OrthoDB" id="9815825at2"/>
<sequence length="367" mass="39715">MKKVKIGIIGCGNISSIYFEAGSKFDILDIVACADLDFDRAKSTAEKYGVPKACTVDELLADPDIEIVVNLTIPHAHAEIHLRALEAGKHTYGEKPLAVTMEDGQRILALAEEKGLLVGSAPDTFLGGGIQTCRKLIEDGWIGKPIAATAFMMGSGPESWHPNPGFLYQVGAGPMFDMGPYYLTALINLIGPVRRVSGSAQRTYPERTITNDLDYGKKIPVEVPTHIAGTLDFENGAVGTIITSVDVWGSKLPHMEIYGSTGTLIVPDPNTFDGPVYVKRHNQTEFTEIPLTHGFTDNSRGLGLMDMAYAIRNGRAHRANGAMAYHVLELMHGFHLSSERGAHYNVESVCEQPAALPTDLPRNGLDG</sequence>
<feature type="domain" description="Gfo/Idh/MocA-like oxidoreductase N-terminal" evidence="2">
    <location>
        <begin position="4"/>
        <end position="118"/>
    </location>
</feature>
<dbReference type="GO" id="GO:0000166">
    <property type="term" value="F:nucleotide binding"/>
    <property type="evidence" value="ECO:0007669"/>
    <property type="project" value="InterPro"/>
</dbReference>
<comment type="caution">
    <text evidence="4">The sequence shown here is derived from an EMBL/GenBank/DDBJ whole genome shotgun (WGS) entry which is preliminary data.</text>
</comment>
<proteinExistence type="predicted"/>
<dbReference type="Gene3D" id="3.30.360.10">
    <property type="entry name" value="Dihydrodipicolinate Reductase, domain 2"/>
    <property type="match status" value="1"/>
</dbReference>
<keyword evidence="1" id="KW-0560">Oxidoreductase</keyword>
<dbReference type="InterPro" id="IPR055170">
    <property type="entry name" value="GFO_IDH_MocA-like_dom"/>
</dbReference>
<evidence type="ECO:0000259" key="3">
    <source>
        <dbReference type="Pfam" id="PF22725"/>
    </source>
</evidence>
<dbReference type="InterPro" id="IPR036291">
    <property type="entry name" value="NAD(P)-bd_dom_sf"/>
</dbReference>
<protein>
    <submittedName>
        <fullName evidence="4">Gfo/Idh/MocA family oxidoreductase</fullName>
    </submittedName>
</protein>
<evidence type="ECO:0000313" key="4">
    <source>
        <dbReference type="EMBL" id="RKP51516.1"/>
    </source>
</evidence>
<dbReference type="EMBL" id="RBZM01000007">
    <property type="protein sequence ID" value="RKP51516.1"/>
    <property type="molecule type" value="Genomic_DNA"/>
</dbReference>
<dbReference type="PANTHER" id="PTHR43818">
    <property type="entry name" value="BCDNA.GH03377"/>
    <property type="match status" value="1"/>
</dbReference>
<name>A0A494XRN7_9BACL</name>
<reference evidence="4 5" key="1">
    <citation type="submission" date="2018-10" db="EMBL/GenBank/DDBJ databases">
        <title>Cohnella sp. M2MS4P-1, whole genome shotgun sequence.</title>
        <authorList>
            <person name="Tuo L."/>
        </authorList>
    </citation>
    <scope>NUCLEOTIDE SEQUENCE [LARGE SCALE GENOMIC DNA]</scope>
    <source>
        <strain evidence="4 5">M2MS4P-1</strain>
    </source>
</reference>